<dbReference type="GO" id="GO:0030686">
    <property type="term" value="C:90S preribosome"/>
    <property type="evidence" value="ECO:0007669"/>
    <property type="project" value="InterPro"/>
</dbReference>
<dbReference type="Proteomes" id="UP000310158">
    <property type="component" value="Unassembled WGS sequence"/>
</dbReference>
<name>A0A4S4M529_9AGAM</name>
<dbReference type="InterPro" id="IPR046351">
    <property type="entry name" value="UTP4"/>
</dbReference>
<dbReference type="GO" id="GO:0034455">
    <property type="term" value="C:t-UTP complex"/>
    <property type="evidence" value="ECO:0007669"/>
    <property type="project" value="TreeGrafter"/>
</dbReference>
<keyword evidence="3" id="KW-1185">Reference proteome</keyword>
<dbReference type="SUPFAM" id="SSF50978">
    <property type="entry name" value="WD40 repeat-like"/>
    <property type="match status" value="1"/>
</dbReference>
<proteinExistence type="predicted"/>
<evidence type="ECO:0000313" key="3">
    <source>
        <dbReference type="Proteomes" id="UP000310158"/>
    </source>
</evidence>
<sequence length="829" mass="90229">MGETTTLSVHRCRFVDYSPSPITSLAFPPLPLPSVKGKKKVDSGRKVPKVGTLAVGRANGIIELCEWTGSPEEVQAPQAWVVRKTLSGPYLSKVESLAFTIRNPDAVDSEDVPSLTDLRLFSTGGGSELLEWDIETGSIRRAISSQGGSIWSISANAASTILALGCEDGSIHLISLEYDTLSHLRRLDRSKSRILSLAWGPPVPRQANKSTHMNASDSDDSDDGDDEWLDSWIVAGCSDSSLRKWDIATGRVLDRMGTDKMRGERTLVWTVGVLGDGTVVSGDSLGMVKFWDSRTSVGSSPPPSGCIHMMCELSQPGLLTPHFRHPIGDVFPIDVAPILASGGLDMSVVLAPAAMPHTTTAAKVINPLATSTVATFEDAYHRRLAYCSGPHSTSAVKLARQARLVMCMREAGLTVWRVLPKHEGEEEETDDLPGDGSTGGGWEQVLDMDLNVRTNLIASAISDDGRWLVVSDFYETKLFELEADHQTGDLKPKRIRDLSAILQPHILGMSSSTGASSLTFSPDSSKLVIATTGTSYVLVVDLGVEAERPRVLRRFGHHRMKHIVVGERTVRGRRSEEAEDVEMANANADAAPNVGAPDDDDESTSKSVIGTVTRMAISPDGQWLATTDDHRRTHVFNLDAVQHHAVLPTFAHPVHALAFLPSAPAMLILAFANNTLELYDVEARHFPPWSRELCATLPQRFTHLTDPVLGVALAPAADVPTTTNGLDTQPVGSARTSLALFWGATWICKVQLDAPVGWGGFSKKRRRQQQQHDQTQKDQGQNFKLITQYRPILFVDFFDKGELLVVERPLVDVLAKLPPAFFKSKYGAS</sequence>
<dbReference type="GO" id="GO:0003723">
    <property type="term" value="F:RNA binding"/>
    <property type="evidence" value="ECO:0007669"/>
    <property type="project" value="TreeGrafter"/>
</dbReference>
<dbReference type="Pfam" id="PF00400">
    <property type="entry name" value="WD40"/>
    <property type="match status" value="1"/>
</dbReference>
<dbReference type="PANTHER" id="PTHR44163:SF1">
    <property type="entry name" value="U3 SMALL NUCLEOLAR RNA-ASSOCIATED PROTEIN 4 HOMOLOG"/>
    <property type="match status" value="1"/>
</dbReference>
<dbReference type="AlphaFoldDB" id="A0A4S4M529"/>
<gene>
    <name evidence="2" type="ORF">EW146_g1477</name>
</gene>
<reference evidence="2 3" key="1">
    <citation type="submission" date="2019-02" db="EMBL/GenBank/DDBJ databases">
        <title>Genome sequencing of the rare red list fungi Bondarzewia mesenterica.</title>
        <authorList>
            <person name="Buettner E."/>
            <person name="Kellner H."/>
        </authorList>
    </citation>
    <scope>NUCLEOTIDE SEQUENCE [LARGE SCALE GENOMIC DNA]</scope>
    <source>
        <strain evidence="2 3">DSM 108281</strain>
    </source>
</reference>
<feature type="region of interest" description="Disordered" evidence="1">
    <location>
        <begin position="205"/>
        <end position="224"/>
    </location>
</feature>
<dbReference type="Gene3D" id="2.130.10.10">
    <property type="entry name" value="YVTN repeat-like/Quinoprotein amine dehydrogenase"/>
    <property type="match status" value="2"/>
</dbReference>
<organism evidence="2 3">
    <name type="scientific">Bondarzewia mesenterica</name>
    <dbReference type="NCBI Taxonomy" id="1095465"/>
    <lineage>
        <taxon>Eukaryota</taxon>
        <taxon>Fungi</taxon>
        <taxon>Dikarya</taxon>
        <taxon>Basidiomycota</taxon>
        <taxon>Agaricomycotina</taxon>
        <taxon>Agaricomycetes</taxon>
        <taxon>Russulales</taxon>
        <taxon>Bondarzewiaceae</taxon>
        <taxon>Bondarzewia</taxon>
    </lineage>
</organism>
<accession>A0A4S4M529</accession>
<dbReference type="PANTHER" id="PTHR44163">
    <property type="entry name" value="U3 SMALL NUCLEOLAR RNA-ASSOCIATED PROTEIN 4 HOMOLOG"/>
    <property type="match status" value="1"/>
</dbReference>
<dbReference type="OrthoDB" id="8883818at2759"/>
<dbReference type="SMART" id="SM00320">
    <property type="entry name" value="WD40"/>
    <property type="match status" value="6"/>
</dbReference>
<evidence type="ECO:0000256" key="1">
    <source>
        <dbReference type="SAM" id="MobiDB-lite"/>
    </source>
</evidence>
<dbReference type="GO" id="GO:0000462">
    <property type="term" value="P:maturation of SSU-rRNA from tricistronic rRNA transcript (SSU-rRNA, 5.8S rRNA, LSU-rRNA)"/>
    <property type="evidence" value="ECO:0007669"/>
    <property type="project" value="InterPro"/>
</dbReference>
<comment type="caution">
    <text evidence="2">The sequence shown here is derived from an EMBL/GenBank/DDBJ whole genome shotgun (WGS) entry which is preliminary data.</text>
</comment>
<dbReference type="GO" id="GO:0032040">
    <property type="term" value="C:small-subunit processome"/>
    <property type="evidence" value="ECO:0007669"/>
    <property type="project" value="TreeGrafter"/>
</dbReference>
<dbReference type="EMBL" id="SGPL01000037">
    <property type="protein sequence ID" value="THH19717.1"/>
    <property type="molecule type" value="Genomic_DNA"/>
</dbReference>
<protein>
    <submittedName>
        <fullName evidence="2">Uncharacterized protein</fullName>
    </submittedName>
</protein>
<evidence type="ECO:0000313" key="2">
    <source>
        <dbReference type="EMBL" id="THH19717.1"/>
    </source>
</evidence>
<dbReference type="InterPro" id="IPR015943">
    <property type="entry name" value="WD40/YVTN_repeat-like_dom_sf"/>
</dbReference>
<dbReference type="InterPro" id="IPR001680">
    <property type="entry name" value="WD40_rpt"/>
</dbReference>
<dbReference type="InterPro" id="IPR036322">
    <property type="entry name" value="WD40_repeat_dom_sf"/>
</dbReference>